<evidence type="ECO:0000313" key="2">
    <source>
        <dbReference type="Proteomes" id="UP000643165"/>
    </source>
</evidence>
<reference evidence="1 2" key="1">
    <citation type="submission" date="2021-01" db="EMBL/GenBank/DDBJ databases">
        <title>Whole genome shotgun sequence of Verrucosispora lutea NBRC 106530.</title>
        <authorList>
            <person name="Komaki H."/>
            <person name="Tamura T."/>
        </authorList>
    </citation>
    <scope>NUCLEOTIDE SEQUENCE [LARGE SCALE GENOMIC DNA]</scope>
    <source>
        <strain evidence="1 2">NBRC 106530</strain>
    </source>
</reference>
<comment type="caution">
    <text evidence="1">The sequence shown here is derived from an EMBL/GenBank/DDBJ whole genome shotgun (WGS) entry which is preliminary data.</text>
</comment>
<accession>A0ABQ4IPF7</accession>
<organism evidence="1 2">
    <name type="scientific">Micromonospora lutea</name>
    <dbReference type="NCBI Taxonomy" id="419825"/>
    <lineage>
        <taxon>Bacteria</taxon>
        <taxon>Bacillati</taxon>
        <taxon>Actinomycetota</taxon>
        <taxon>Actinomycetes</taxon>
        <taxon>Micromonosporales</taxon>
        <taxon>Micromonosporaceae</taxon>
        <taxon>Micromonospora</taxon>
    </lineage>
</organism>
<dbReference type="EMBL" id="BOPB01000002">
    <property type="protein sequence ID" value="GIJ19795.1"/>
    <property type="molecule type" value="Genomic_DNA"/>
</dbReference>
<name>A0ABQ4IPF7_9ACTN</name>
<keyword evidence="2" id="KW-1185">Reference proteome</keyword>
<dbReference type="Proteomes" id="UP000643165">
    <property type="component" value="Unassembled WGS sequence"/>
</dbReference>
<gene>
    <name evidence="1" type="ORF">Vlu01_04190</name>
</gene>
<sequence>MGGSAAAGAAGFDSAWAGLATVVATSATPRSATRAGIADQPVRPGMRTAILTVSPFWEPHQPHGVGRAGVPFQMMALPDTARLKS</sequence>
<proteinExistence type="predicted"/>
<protein>
    <submittedName>
        <fullName evidence="1">Uncharacterized protein</fullName>
    </submittedName>
</protein>
<evidence type="ECO:0000313" key="1">
    <source>
        <dbReference type="EMBL" id="GIJ19795.1"/>
    </source>
</evidence>